<accession>A0ABV8HIV4</accession>
<comment type="caution">
    <text evidence="2">The sequence shown here is derived from an EMBL/GenBank/DDBJ whole genome shotgun (WGS) entry which is preliminary data.</text>
</comment>
<sequence>MPTMTVLATTAVPDHVRGALTRWMIEPAPGLYVGTLSARVRDELWSVVSASIGPGAAVLLHPEANEQGFTLHTAGERRRIPIDFDGLTLVAFRPQDEDPPNPPATTPTNPPPDPD</sequence>
<dbReference type="Proteomes" id="UP001595765">
    <property type="component" value="Unassembled WGS sequence"/>
</dbReference>
<dbReference type="EMBL" id="JBHSBB010000005">
    <property type="protein sequence ID" value="MFC4030730.1"/>
    <property type="molecule type" value="Genomic_DNA"/>
</dbReference>
<evidence type="ECO:0000313" key="2">
    <source>
        <dbReference type="EMBL" id="MFC4030730.1"/>
    </source>
</evidence>
<name>A0ABV8HIV4_9ACTN</name>
<reference evidence="3" key="1">
    <citation type="journal article" date="2019" name="Int. J. Syst. Evol. Microbiol.">
        <title>The Global Catalogue of Microorganisms (GCM) 10K type strain sequencing project: providing services to taxonomists for standard genome sequencing and annotation.</title>
        <authorList>
            <consortium name="The Broad Institute Genomics Platform"/>
            <consortium name="The Broad Institute Genome Sequencing Center for Infectious Disease"/>
            <person name="Wu L."/>
            <person name="Ma J."/>
        </authorList>
    </citation>
    <scope>NUCLEOTIDE SEQUENCE [LARGE SCALE GENOMIC DNA]</scope>
    <source>
        <strain evidence="3">CGMCC 4.7237</strain>
    </source>
</reference>
<evidence type="ECO:0000256" key="1">
    <source>
        <dbReference type="SAM" id="MobiDB-lite"/>
    </source>
</evidence>
<evidence type="ECO:0000313" key="3">
    <source>
        <dbReference type="Proteomes" id="UP001595765"/>
    </source>
</evidence>
<dbReference type="Gene3D" id="3.30.70.240">
    <property type="match status" value="1"/>
</dbReference>
<organism evidence="2 3">
    <name type="scientific">Streptomyces polygonati</name>
    <dbReference type="NCBI Taxonomy" id="1617087"/>
    <lineage>
        <taxon>Bacteria</taxon>
        <taxon>Bacillati</taxon>
        <taxon>Actinomycetota</taxon>
        <taxon>Actinomycetes</taxon>
        <taxon>Kitasatosporales</taxon>
        <taxon>Streptomycetaceae</taxon>
        <taxon>Streptomyces</taxon>
    </lineage>
</organism>
<protein>
    <submittedName>
        <fullName evidence="2">Type I-E CRISPR-associated endoribonuclease Cas2e</fullName>
    </submittedName>
</protein>
<dbReference type="InterPro" id="IPR010152">
    <property type="entry name" value="CRISPR-assoc_prot_Cas2_sub"/>
</dbReference>
<dbReference type="RefSeq" id="WP_386426317.1">
    <property type="nucleotide sequence ID" value="NZ_JBHSBB010000005.1"/>
</dbReference>
<proteinExistence type="predicted"/>
<keyword evidence="3" id="KW-1185">Reference proteome</keyword>
<dbReference type="NCBIfam" id="TIGR01873">
    <property type="entry name" value="cas_CT1978"/>
    <property type="match status" value="1"/>
</dbReference>
<feature type="region of interest" description="Disordered" evidence="1">
    <location>
        <begin position="92"/>
        <end position="115"/>
    </location>
</feature>
<dbReference type="CDD" id="cd09755">
    <property type="entry name" value="Cas2_I-E"/>
    <property type="match status" value="1"/>
</dbReference>
<feature type="compositionally biased region" description="Pro residues" evidence="1">
    <location>
        <begin position="100"/>
        <end position="115"/>
    </location>
</feature>
<dbReference type="Pfam" id="PF09707">
    <property type="entry name" value="Cas_Cas2CT1978"/>
    <property type="match status" value="1"/>
</dbReference>
<gene>
    <name evidence="2" type="primary">cas2e</name>
    <name evidence="2" type="ORF">ACFO3J_04515</name>
</gene>